<gene>
    <name evidence="2" type="ORF">WUBG_10721</name>
    <name evidence="1" type="ORF">WUBG_18876</name>
</gene>
<reference evidence="3" key="2">
    <citation type="submission" date="2012-08" db="EMBL/GenBank/DDBJ databases">
        <title>The Genome Sequence of Wuchereria bancrofti.</title>
        <authorList>
            <person name="Nutman T.B."/>
            <person name="Fink D.L."/>
            <person name="Russ C."/>
            <person name="Young S."/>
            <person name="Zeng Q."/>
            <person name="Koehrsen M."/>
            <person name="Alvarado L."/>
            <person name="Berlin A."/>
            <person name="Chapman S.B."/>
            <person name="Chen Z."/>
            <person name="Freedman E."/>
            <person name="Gellesch M."/>
            <person name="Goldberg J."/>
            <person name="Griggs A."/>
            <person name="Gujja S."/>
            <person name="Heilman E.R."/>
            <person name="Heiman D."/>
            <person name="Hepburn T."/>
            <person name="Howarth C."/>
            <person name="Jen D."/>
            <person name="Larson L."/>
            <person name="Lewis B."/>
            <person name="Mehta T."/>
            <person name="Park D."/>
            <person name="Pearson M."/>
            <person name="Roberts A."/>
            <person name="Saif S."/>
            <person name="Shea T."/>
            <person name="Shenoy N."/>
            <person name="Sisk P."/>
            <person name="Stolte C."/>
            <person name="Sykes S."/>
            <person name="Walk T."/>
            <person name="White J."/>
            <person name="Yandava C."/>
            <person name="Haas B."/>
            <person name="Henn M.R."/>
            <person name="Nusbaum C."/>
            <person name="Birren B."/>
        </authorList>
    </citation>
    <scope>NUCLEOTIDE SEQUENCE [LARGE SCALE GENOMIC DNA]</scope>
    <source>
        <strain evidence="3">NA</strain>
    </source>
</reference>
<dbReference type="EMBL" id="ADBV01006654">
    <property type="protein sequence ID" value="EJW78371.1"/>
    <property type="molecule type" value="Genomic_DNA"/>
</dbReference>
<organism evidence="2 3">
    <name type="scientific">Wuchereria bancrofti</name>
    <dbReference type="NCBI Taxonomy" id="6293"/>
    <lineage>
        <taxon>Eukaryota</taxon>
        <taxon>Metazoa</taxon>
        <taxon>Ecdysozoa</taxon>
        <taxon>Nematoda</taxon>
        <taxon>Chromadorea</taxon>
        <taxon>Rhabditida</taxon>
        <taxon>Spirurina</taxon>
        <taxon>Spiruromorpha</taxon>
        <taxon>Filarioidea</taxon>
        <taxon>Onchocercidae</taxon>
        <taxon>Wuchereria</taxon>
    </lineage>
</organism>
<evidence type="ECO:0000313" key="2">
    <source>
        <dbReference type="EMBL" id="EJW78371.1"/>
    </source>
</evidence>
<accession>J9E7S2</accession>
<evidence type="ECO:0000313" key="1">
    <source>
        <dbReference type="EMBL" id="EJW70216.1"/>
    </source>
</evidence>
<proteinExistence type="predicted"/>
<dbReference type="Proteomes" id="UP000004810">
    <property type="component" value="Unassembled WGS sequence"/>
</dbReference>
<name>J9E7S2_WUCBA</name>
<dbReference type="EMBL" id="ADBV01023014">
    <property type="protein sequence ID" value="EJW70216.1"/>
    <property type="molecule type" value="Genomic_DNA"/>
</dbReference>
<comment type="caution">
    <text evidence="2">The sequence shown here is derived from an EMBL/GenBank/DDBJ whole genome shotgun (WGS) entry which is preliminary data.</text>
</comment>
<dbReference type="AlphaFoldDB" id="J9E7S2"/>
<reference evidence="2" key="1">
    <citation type="submission" date="2012-08" db="EMBL/GenBank/DDBJ databases">
        <title>The Genome Sequence of Wuchereria bancrofti.</title>
        <authorList>
            <consortium name="The Broad Institute Genome Sequencing Platform"/>
            <consortium name="Broad Institute Genome Sequencing Center for Infectious Disease"/>
            <person name="Nutman T.B."/>
            <person name="Fink D.L."/>
            <person name="Russ C."/>
            <person name="Young S."/>
            <person name="Zeng Q."/>
            <person name="Koehrsen M."/>
            <person name="Alvarado L."/>
            <person name="Berlin A."/>
            <person name="Borenstein D."/>
            <person name="Chapman S.B."/>
            <person name="Chen Z."/>
            <person name="Engels R."/>
            <person name="Freedman E."/>
            <person name="Gellesch M."/>
            <person name="Goldberg J."/>
            <person name="Griggs A."/>
            <person name="Gujja S."/>
            <person name="Heilman E.R."/>
            <person name="Heiman D."/>
            <person name="Hepburn T."/>
            <person name="Howarth C."/>
            <person name="Jen D."/>
            <person name="Larson L."/>
            <person name="Lewis B."/>
            <person name="Mehta T."/>
            <person name="Park D."/>
            <person name="Pearson M."/>
            <person name="Richards J."/>
            <person name="Roberts A."/>
            <person name="Saif S."/>
            <person name="Shea T."/>
            <person name="Shenoy N."/>
            <person name="Sisk P."/>
            <person name="Stolte C."/>
            <person name="Sykes S."/>
            <person name="Walk T."/>
            <person name="White J."/>
            <person name="Yandava C."/>
            <person name="Haas B."/>
            <person name="Henn M.R."/>
            <person name="Nusbaum C."/>
            <person name="Birren B."/>
        </authorList>
    </citation>
    <scope>NUCLEOTIDE SEQUENCE</scope>
</reference>
<protein>
    <submittedName>
        <fullName evidence="2">Uncharacterized protein</fullName>
    </submittedName>
</protein>
<sequence>MRRKAFHSDHLVTSANGRAGCPRSGEVGCLLRFAEVIESVGSAGTIAVFFIYETMFSRRINIPPPFMSIVAYSR</sequence>
<evidence type="ECO:0000313" key="3">
    <source>
        <dbReference type="Proteomes" id="UP000004810"/>
    </source>
</evidence>